<comment type="cofactor">
    <cofactor evidence="1">
        <name>Zn(2+)</name>
        <dbReference type="ChEBI" id="CHEBI:29105"/>
    </cofactor>
</comment>
<comment type="similarity">
    <text evidence="3 14">Belongs to the peptidase M16 family.</text>
</comment>
<keyword evidence="9" id="KW-0862">Zinc</keyword>
<dbReference type="GO" id="GO:0004222">
    <property type="term" value="F:metalloendopeptidase activity"/>
    <property type="evidence" value="ECO:0007669"/>
    <property type="project" value="UniProtKB-EC"/>
</dbReference>
<sequence>MAHNWIKWLIVMGMCLHSPLKSEEPYESVKDRAQLPILTPSFAGRETSKIRLSNGLEAYLISDPQATQSGAVLTVQAGSWEDPEAYPGLAHFLEHMLFLGTEKYPIESDYDRFIRAHGGLSNAYTTSDHTLYLFSVNNQAFEEALDRFASFFKTPLFNPSGVSRELQAIDQEFSKNLNSDDIREHYVQKELSNPEHPYHRFSAGNSTTLSAVSQQVLKEWYKNHYSANLMRLIVYSKDPLDKLKALVVEDFSGIPNSNRSPLQTSLPVLQESREGEIVYIEPLRDMRTLRLTWEIPLSIDQEQIYQPETILCYVLGHEGEGSLLASLKQDNLAEELSCGGYRLGAQNLLFTLQIKLTEEGLQKINTVIGRCFQAIKMLNDKPFPTYLFDEVKKIATFRYQYQSQDNPFDYLMQMGGWLAHEKLATFPEYTQIPQAFDPKVIQAFLGKLTPKRVAITVIANPQEHPIPLNKKEKWMGIPYSTQQLPKEQLELWNQLPLNPALYLPEPNPFIPEKLSLASPLGEELARQRTIPLPSTLIDTEQAKIYFYKDTYFQLPEIVWDFEIQSPLINKREAFNAVATDLYLKCLEEALKPFSYPAELANLAYEIKQEERGVILSINGYSDKAEILFDRILERLKTCKPAEAQFQLFKNSLLRSYLNFNEESALEQGIEVFQTLLYKSYATHKQKAEAIQLLNYEQFLNYVDHLYDQTYVRGLLYGNIEEKQAHRLWNHLQSTLSSQVFPQGQRPTEQIVILPEQGPYLLDVAIKTPSNATILAIEDPLFSFQARAAQQILSQAMGSSFYATLRTKQQTGYLVFSMAEEFNRRLFSLFAVQSNTHDPRDLLARFELFIEDYLQEMGKTELLKDRFDTVREALLEKIKQPPQNLIEMGELLRTLALKYEGDFEWITKRIQGFQELTYEKFLEFTVQFLGKENKRRVAILAKGTTASPKNLSYIPLQSAAELKELSKYSHVDE</sequence>
<dbReference type="InterPro" id="IPR050626">
    <property type="entry name" value="Peptidase_M16"/>
</dbReference>
<dbReference type="InterPro" id="IPR032632">
    <property type="entry name" value="Peptidase_M16_M"/>
</dbReference>
<dbReference type="InParanoid" id="A0A0U5EQ04"/>
<dbReference type="PROSITE" id="PS00143">
    <property type="entry name" value="INSULINASE"/>
    <property type="match status" value="1"/>
</dbReference>
<dbReference type="GO" id="GO:0006508">
    <property type="term" value="P:proteolysis"/>
    <property type="evidence" value="ECO:0007669"/>
    <property type="project" value="UniProtKB-KW"/>
</dbReference>
<keyword evidence="10" id="KW-0482">Metalloprotease</keyword>
<evidence type="ECO:0000256" key="13">
    <source>
        <dbReference type="ARBA" id="ARBA00033450"/>
    </source>
</evidence>
<feature type="domain" description="Peptidase M16 N-terminal" evidence="15">
    <location>
        <begin position="60"/>
        <end position="194"/>
    </location>
</feature>
<feature type="domain" description="Peptidase M16 C-terminal" evidence="16">
    <location>
        <begin position="212"/>
        <end position="393"/>
    </location>
</feature>
<dbReference type="PANTHER" id="PTHR43690">
    <property type="entry name" value="NARDILYSIN"/>
    <property type="match status" value="1"/>
</dbReference>
<dbReference type="Pfam" id="PF16187">
    <property type="entry name" value="Peptidase_M16_M"/>
    <property type="match status" value="1"/>
</dbReference>
<accession>A0A0U5EQ04</accession>
<evidence type="ECO:0000256" key="6">
    <source>
        <dbReference type="ARBA" id="ARBA00022670"/>
    </source>
</evidence>
<evidence type="ECO:0000259" key="18">
    <source>
        <dbReference type="Pfam" id="PF22456"/>
    </source>
</evidence>
<dbReference type="RefSeq" id="WP_059060130.1">
    <property type="nucleotide sequence ID" value="NZ_LN879502.1"/>
</dbReference>
<evidence type="ECO:0000259" key="15">
    <source>
        <dbReference type="Pfam" id="PF00675"/>
    </source>
</evidence>
<dbReference type="PATRIC" id="fig|389348.3.peg.589"/>
<keyword evidence="7" id="KW-0479">Metal-binding</keyword>
<dbReference type="PANTHER" id="PTHR43690:SF18">
    <property type="entry name" value="INSULIN-DEGRADING ENZYME-RELATED"/>
    <property type="match status" value="1"/>
</dbReference>
<dbReference type="Pfam" id="PF22456">
    <property type="entry name" value="PqqF-like_C_4"/>
    <property type="match status" value="1"/>
</dbReference>
<dbReference type="Pfam" id="PF00675">
    <property type="entry name" value="Peptidase_M16"/>
    <property type="match status" value="1"/>
</dbReference>
<evidence type="ECO:0000256" key="1">
    <source>
        <dbReference type="ARBA" id="ARBA00001947"/>
    </source>
</evidence>
<dbReference type="EC" id="3.4.24.55" evidence="4"/>
<evidence type="ECO:0000256" key="4">
    <source>
        <dbReference type="ARBA" id="ARBA00012449"/>
    </source>
</evidence>
<dbReference type="InterPro" id="IPR001431">
    <property type="entry name" value="Pept_M16_Zn_BS"/>
</dbReference>
<evidence type="ECO:0000256" key="10">
    <source>
        <dbReference type="ARBA" id="ARBA00023049"/>
    </source>
</evidence>
<evidence type="ECO:0000256" key="2">
    <source>
        <dbReference type="ARBA" id="ARBA00002184"/>
    </source>
</evidence>
<dbReference type="Proteomes" id="UP000069902">
    <property type="component" value="Chromosome cPNK"/>
</dbReference>
<reference evidence="20" key="1">
    <citation type="submission" date="2015-09" db="EMBL/GenBank/DDBJ databases">
        <authorList>
            <person name="Bertelli C."/>
        </authorList>
    </citation>
    <scope>NUCLEOTIDE SEQUENCE [LARGE SCALE GENOMIC DNA]</scope>
    <source>
        <strain evidence="20">KNic</strain>
    </source>
</reference>
<dbReference type="SUPFAM" id="SSF63411">
    <property type="entry name" value="LuxS/MPP-like metallohydrolase"/>
    <property type="match status" value="4"/>
</dbReference>
<dbReference type="STRING" id="389348.PNK_0535"/>
<evidence type="ECO:0000256" key="5">
    <source>
        <dbReference type="ARBA" id="ARBA00017565"/>
    </source>
</evidence>
<dbReference type="EMBL" id="LN879502">
    <property type="protein sequence ID" value="CUI16163.1"/>
    <property type="molecule type" value="Genomic_DNA"/>
</dbReference>
<proteinExistence type="inferred from homology"/>
<keyword evidence="20" id="KW-1185">Reference proteome</keyword>
<dbReference type="InterPro" id="IPR011765">
    <property type="entry name" value="Pept_M16_N"/>
</dbReference>
<dbReference type="FunFam" id="3.30.830.10:FF:000005">
    <property type="entry name" value="nardilysin isoform X1"/>
    <property type="match status" value="1"/>
</dbReference>
<protein>
    <recommendedName>
        <fullName evidence="5">Protease 3</fullName>
        <ecNumber evidence="4">3.4.24.55</ecNumber>
    </recommendedName>
    <alternativeName>
        <fullName evidence="13">Pitrilysin</fullName>
    </alternativeName>
    <alternativeName>
        <fullName evidence="12">Protease III</fullName>
    </alternativeName>
    <alternativeName>
        <fullName evidence="11">Protease pi</fullName>
    </alternativeName>
</protein>
<evidence type="ECO:0000256" key="11">
    <source>
        <dbReference type="ARBA" id="ARBA00029597"/>
    </source>
</evidence>
<dbReference type="GO" id="GO:0005737">
    <property type="term" value="C:cytoplasm"/>
    <property type="evidence" value="ECO:0007669"/>
    <property type="project" value="UniProtKB-ARBA"/>
</dbReference>
<evidence type="ECO:0000256" key="14">
    <source>
        <dbReference type="RuleBase" id="RU004447"/>
    </source>
</evidence>
<dbReference type="GO" id="GO:0046872">
    <property type="term" value="F:metal ion binding"/>
    <property type="evidence" value="ECO:0007669"/>
    <property type="project" value="UniProtKB-KW"/>
</dbReference>
<dbReference type="AlphaFoldDB" id="A0A0U5EQ04"/>
<feature type="domain" description="Coenzyme PQQ synthesis protein F-like C-terminal lobe" evidence="18">
    <location>
        <begin position="792"/>
        <end position="886"/>
    </location>
</feature>
<dbReference type="Pfam" id="PF05193">
    <property type="entry name" value="Peptidase_M16_C"/>
    <property type="match status" value="1"/>
</dbReference>
<dbReference type="Gene3D" id="3.30.830.10">
    <property type="entry name" value="Metalloenzyme, LuxS/M16 peptidase-like"/>
    <property type="match status" value="4"/>
</dbReference>
<keyword evidence="6" id="KW-0645">Protease</keyword>
<evidence type="ECO:0000256" key="12">
    <source>
        <dbReference type="ARBA" id="ARBA00031184"/>
    </source>
</evidence>
<evidence type="ECO:0000259" key="17">
    <source>
        <dbReference type="Pfam" id="PF16187"/>
    </source>
</evidence>
<comment type="function">
    <text evidence="2">Endopeptidase that degrades small peptides of less than 7 kDa, such as glucagon and insulin.</text>
</comment>
<evidence type="ECO:0000256" key="9">
    <source>
        <dbReference type="ARBA" id="ARBA00022833"/>
    </source>
</evidence>
<gene>
    <name evidence="19" type="ORF">PNK_0535</name>
</gene>
<dbReference type="InterPro" id="IPR054734">
    <property type="entry name" value="PqqF-like_C_4"/>
</dbReference>
<dbReference type="KEGG" id="pnl:PNK_0535"/>
<feature type="domain" description="Peptidase M16 middle/third" evidence="17">
    <location>
        <begin position="399"/>
        <end position="689"/>
    </location>
</feature>
<dbReference type="FunFam" id="3.30.830.10:FF:000012">
    <property type="entry name" value="Protease 3"/>
    <property type="match status" value="1"/>
</dbReference>
<evidence type="ECO:0000313" key="20">
    <source>
        <dbReference type="Proteomes" id="UP000069902"/>
    </source>
</evidence>
<evidence type="ECO:0000259" key="16">
    <source>
        <dbReference type="Pfam" id="PF05193"/>
    </source>
</evidence>
<evidence type="ECO:0000313" key="19">
    <source>
        <dbReference type="EMBL" id="CUI16163.1"/>
    </source>
</evidence>
<organism evidence="19 20">
    <name type="scientific">Candidatus Protochlamydia naegleriophila</name>
    <dbReference type="NCBI Taxonomy" id="389348"/>
    <lineage>
        <taxon>Bacteria</taxon>
        <taxon>Pseudomonadati</taxon>
        <taxon>Chlamydiota</taxon>
        <taxon>Chlamydiia</taxon>
        <taxon>Parachlamydiales</taxon>
        <taxon>Parachlamydiaceae</taxon>
        <taxon>Candidatus Protochlamydia</taxon>
    </lineage>
</organism>
<dbReference type="InterPro" id="IPR007863">
    <property type="entry name" value="Peptidase_M16_C"/>
</dbReference>
<evidence type="ECO:0000256" key="3">
    <source>
        <dbReference type="ARBA" id="ARBA00007261"/>
    </source>
</evidence>
<dbReference type="InterPro" id="IPR011249">
    <property type="entry name" value="Metalloenz_LuxS/M16"/>
</dbReference>
<evidence type="ECO:0000256" key="8">
    <source>
        <dbReference type="ARBA" id="ARBA00022801"/>
    </source>
</evidence>
<evidence type="ECO:0000256" key="7">
    <source>
        <dbReference type="ARBA" id="ARBA00022723"/>
    </source>
</evidence>
<dbReference type="FunCoup" id="A0A0U5EQ04">
    <property type="interactions" value="263"/>
</dbReference>
<keyword evidence="8" id="KW-0378">Hydrolase</keyword>
<name>A0A0U5EQ04_9BACT</name>